<dbReference type="SUPFAM" id="SSF158472">
    <property type="entry name" value="HAMP domain-like"/>
    <property type="match status" value="1"/>
</dbReference>
<dbReference type="KEGG" id="chm:B842_10975"/>
<reference evidence="16 17" key="1">
    <citation type="submission" date="2013-04" db="EMBL/GenBank/DDBJ databases">
        <title>Complete genome sequence of Corynebacterium humireducens DSM 45392(T), isolated from a wastewater-fed microbial fuel cell.</title>
        <authorList>
            <person name="Ruckert C."/>
            <person name="Albersmeier A."/>
            <person name="Kalinowski J."/>
        </authorList>
    </citation>
    <scope>NUCLEOTIDE SEQUENCE [LARGE SCALE GENOMIC DNA]</scope>
    <source>
        <strain evidence="17">MFC-5</strain>
    </source>
</reference>
<dbReference type="InterPro" id="IPR050428">
    <property type="entry name" value="TCS_sensor_his_kinase"/>
</dbReference>
<feature type="compositionally biased region" description="Low complexity" evidence="12">
    <location>
        <begin position="11"/>
        <end position="23"/>
    </location>
</feature>
<feature type="domain" description="Histidine kinase" evidence="14">
    <location>
        <begin position="278"/>
        <end position="490"/>
    </location>
</feature>
<evidence type="ECO:0000256" key="9">
    <source>
        <dbReference type="ARBA" id="ARBA00022989"/>
    </source>
</evidence>
<evidence type="ECO:0000313" key="16">
    <source>
        <dbReference type="EMBL" id="AJE34042.1"/>
    </source>
</evidence>
<name>A0A0B5DAP9_9CORY</name>
<dbReference type="InterPro" id="IPR003594">
    <property type="entry name" value="HATPase_dom"/>
</dbReference>
<dbReference type="SMART" id="SM00304">
    <property type="entry name" value="HAMP"/>
    <property type="match status" value="1"/>
</dbReference>
<dbReference type="RefSeq" id="WP_373277271.1">
    <property type="nucleotide sequence ID" value="NZ_BCSU01000001.1"/>
</dbReference>
<comment type="cofactor">
    <cofactor evidence="2">
        <name>a divalent metal cation</name>
        <dbReference type="ChEBI" id="CHEBI:60240"/>
    </cofactor>
</comment>
<feature type="domain" description="HAMP" evidence="15">
    <location>
        <begin position="210"/>
        <end position="263"/>
    </location>
</feature>
<dbReference type="FunFam" id="3.30.565.10:FF:000006">
    <property type="entry name" value="Sensor histidine kinase WalK"/>
    <property type="match status" value="1"/>
</dbReference>
<feature type="transmembrane region" description="Helical" evidence="13">
    <location>
        <begin position="182"/>
        <end position="209"/>
    </location>
</feature>
<dbReference type="Proteomes" id="UP000031524">
    <property type="component" value="Chromosome"/>
</dbReference>
<dbReference type="AlphaFoldDB" id="A0A0B5DAP9"/>
<evidence type="ECO:0000259" key="14">
    <source>
        <dbReference type="PROSITE" id="PS50109"/>
    </source>
</evidence>
<dbReference type="InterPro" id="IPR004358">
    <property type="entry name" value="Sig_transdc_His_kin-like_C"/>
</dbReference>
<evidence type="ECO:0000313" key="17">
    <source>
        <dbReference type="Proteomes" id="UP000031524"/>
    </source>
</evidence>
<dbReference type="PANTHER" id="PTHR45436:SF5">
    <property type="entry name" value="SENSOR HISTIDINE KINASE TRCS"/>
    <property type="match status" value="1"/>
</dbReference>
<dbReference type="GO" id="GO:0005509">
    <property type="term" value="F:calcium ion binding"/>
    <property type="evidence" value="ECO:0007669"/>
    <property type="project" value="UniProtKB-ARBA"/>
</dbReference>
<evidence type="ECO:0000256" key="5">
    <source>
        <dbReference type="ARBA" id="ARBA00022553"/>
    </source>
</evidence>
<keyword evidence="7 13" id="KW-0812">Transmembrane</keyword>
<keyword evidence="10" id="KW-0902">Two-component regulatory system</keyword>
<keyword evidence="8 16" id="KW-0418">Kinase</keyword>
<dbReference type="CDD" id="cd06225">
    <property type="entry name" value="HAMP"/>
    <property type="match status" value="1"/>
</dbReference>
<dbReference type="PROSITE" id="PS50885">
    <property type="entry name" value="HAMP"/>
    <property type="match status" value="1"/>
</dbReference>
<dbReference type="GO" id="GO:0005886">
    <property type="term" value="C:plasma membrane"/>
    <property type="evidence" value="ECO:0007669"/>
    <property type="project" value="UniProtKB-SubCell"/>
</dbReference>
<dbReference type="Gene3D" id="3.30.565.10">
    <property type="entry name" value="Histidine kinase-like ATPase, C-terminal domain"/>
    <property type="match status" value="1"/>
</dbReference>
<dbReference type="SMART" id="SM00387">
    <property type="entry name" value="HATPase_c"/>
    <property type="match status" value="1"/>
</dbReference>
<keyword evidence="17" id="KW-1185">Reference proteome</keyword>
<dbReference type="InterPro" id="IPR003661">
    <property type="entry name" value="HisK_dim/P_dom"/>
</dbReference>
<dbReference type="EMBL" id="CP005286">
    <property type="protein sequence ID" value="AJE34042.1"/>
    <property type="molecule type" value="Genomic_DNA"/>
</dbReference>
<sequence length="491" mass="53193">MTLPSYPPYPAASDPDPSPSASRAQRRQDALYPPPQPDIPDRAWPLRTWLVVIIVLLSGLGLAASSVAVSSIMREVIYSRVDEDLINSLGGWARNSEIFKSDSASRPPSDYVVIKLFEDGSSVVFNDPGELPRLSPVVVGGPPQTVDSTPGSGTKTRWRVIAHREEGVTTVVAKDLTRDSALLYGLAMVQFIISLLVLAVLALLSYYVVRQAMAPLREVERTAGEIAAGDLDRRVPAWPRTTEVGQLAYALNTMIGQLQESVETAQSKEEQMRRFVGDASHELRTPLTSVRGYTELYRSGATDDVDMVLKRIDDESRRMSLLVEDLLALTRAEGSRLDLKPVDLLELSLSVAGSARAAFPGRTVHVKNKTSSVPVVEGDASRLHQVLLNLISNGLTHGGPEAEVTVTLQLEDEDVVLSVVDDGRGMPSDVAAQVFERFYREDASRSRASGGSGLGLAITKSLVDKHGGTITVDSEEGVGSTFTVRLPRVKD</sequence>
<evidence type="ECO:0000256" key="10">
    <source>
        <dbReference type="ARBA" id="ARBA00023012"/>
    </source>
</evidence>
<dbReference type="Gene3D" id="1.10.287.130">
    <property type="match status" value="1"/>
</dbReference>
<dbReference type="SUPFAM" id="SSF47384">
    <property type="entry name" value="Homodimeric domain of signal transducing histidine kinase"/>
    <property type="match status" value="1"/>
</dbReference>
<evidence type="ECO:0000256" key="3">
    <source>
        <dbReference type="ARBA" id="ARBA00004236"/>
    </source>
</evidence>
<dbReference type="Pfam" id="PF00672">
    <property type="entry name" value="HAMP"/>
    <property type="match status" value="1"/>
</dbReference>
<evidence type="ECO:0000259" key="15">
    <source>
        <dbReference type="PROSITE" id="PS50885"/>
    </source>
</evidence>
<evidence type="ECO:0000256" key="6">
    <source>
        <dbReference type="ARBA" id="ARBA00022679"/>
    </source>
</evidence>
<proteinExistence type="predicted"/>
<evidence type="ECO:0000256" key="12">
    <source>
        <dbReference type="SAM" id="MobiDB-lite"/>
    </source>
</evidence>
<dbReference type="Pfam" id="PF02518">
    <property type="entry name" value="HATPase_c"/>
    <property type="match status" value="1"/>
</dbReference>
<protein>
    <recommendedName>
        <fullName evidence="4">histidine kinase</fullName>
        <ecNumber evidence="4">2.7.13.3</ecNumber>
    </recommendedName>
</protein>
<evidence type="ECO:0000256" key="7">
    <source>
        <dbReference type="ARBA" id="ARBA00022692"/>
    </source>
</evidence>
<evidence type="ECO:0000256" key="13">
    <source>
        <dbReference type="SAM" id="Phobius"/>
    </source>
</evidence>
<dbReference type="InterPro" id="IPR005467">
    <property type="entry name" value="His_kinase_dom"/>
</dbReference>
<evidence type="ECO:0000256" key="4">
    <source>
        <dbReference type="ARBA" id="ARBA00012438"/>
    </source>
</evidence>
<dbReference type="Pfam" id="PF00512">
    <property type="entry name" value="HisKA"/>
    <property type="match status" value="1"/>
</dbReference>
<comment type="subcellular location">
    <subcellularLocation>
        <location evidence="3">Cell membrane</location>
    </subcellularLocation>
</comment>
<dbReference type="HOGENOM" id="CLU_000445_89_6_11"/>
<comment type="catalytic activity">
    <reaction evidence="1">
        <text>ATP + protein L-histidine = ADP + protein N-phospho-L-histidine.</text>
        <dbReference type="EC" id="2.7.13.3"/>
    </reaction>
</comment>
<accession>A0A0B5DAP9</accession>
<dbReference type="InterPro" id="IPR003660">
    <property type="entry name" value="HAMP_dom"/>
</dbReference>
<dbReference type="SMART" id="SM00388">
    <property type="entry name" value="HisKA"/>
    <property type="match status" value="1"/>
</dbReference>
<dbReference type="Gene3D" id="6.10.340.10">
    <property type="match status" value="1"/>
</dbReference>
<keyword evidence="9 13" id="KW-1133">Transmembrane helix</keyword>
<evidence type="ECO:0000256" key="11">
    <source>
        <dbReference type="ARBA" id="ARBA00023136"/>
    </source>
</evidence>
<keyword evidence="6" id="KW-0808">Transferase</keyword>
<dbReference type="InterPro" id="IPR036097">
    <property type="entry name" value="HisK_dim/P_sf"/>
</dbReference>
<dbReference type="PANTHER" id="PTHR45436">
    <property type="entry name" value="SENSOR HISTIDINE KINASE YKOH"/>
    <property type="match status" value="1"/>
</dbReference>
<evidence type="ECO:0000256" key="8">
    <source>
        <dbReference type="ARBA" id="ARBA00022777"/>
    </source>
</evidence>
<keyword evidence="5" id="KW-0597">Phosphoprotein</keyword>
<evidence type="ECO:0000256" key="2">
    <source>
        <dbReference type="ARBA" id="ARBA00001968"/>
    </source>
</evidence>
<dbReference type="PRINTS" id="PR00344">
    <property type="entry name" value="BCTRLSENSOR"/>
</dbReference>
<dbReference type="STRING" id="1223515.B842_10975"/>
<feature type="transmembrane region" description="Helical" evidence="13">
    <location>
        <begin position="49"/>
        <end position="70"/>
    </location>
</feature>
<gene>
    <name evidence="16" type="ORF">B842_10975</name>
</gene>
<dbReference type="CDD" id="cd00082">
    <property type="entry name" value="HisKA"/>
    <property type="match status" value="1"/>
</dbReference>
<dbReference type="InterPro" id="IPR036890">
    <property type="entry name" value="HATPase_C_sf"/>
</dbReference>
<dbReference type="FunFam" id="1.10.287.130:FF:000001">
    <property type="entry name" value="Two-component sensor histidine kinase"/>
    <property type="match status" value="1"/>
</dbReference>
<keyword evidence="11 13" id="KW-0472">Membrane</keyword>
<dbReference type="GO" id="GO:0000155">
    <property type="term" value="F:phosphorelay sensor kinase activity"/>
    <property type="evidence" value="ECO:0007669"/>
    <property type="project" value="InterPro"/>
</dbReference>
<dbReference type="EC" id="2.7.13.3" evidence="4"/>
<feature type="region of interest" description="Disordered" evidence="12">
    <location>
        <begin position="1"/>
        <end position="38"/>
    </location>
</feature>
<dbReference type="PROSITE" id="PS50109">
    <property type="entry name" value="HIS_KIN"/>
    <property type="match status" value="1"/>
</dbReference>
<evidence type="ECO:0000256" key="1">
    <source>
        <dbReference type="ARBA" id="ARBA00000085"/>
    </source>
</evidence>
<dbReference type="SUPFAM" id="SSF55874">
    <property type="entry name" value="ATPase domain of HSP90 chaperone/DNA topoisomerase II/histidine kinase"/>
    <property type="match status" value="1"/>
</dbReference>
<dbReference type="CDD" id="cd00075">
    <property type="entry name" value="HATPase"/>
    <property type="match status" value="1"/>
</dbReference>
<organism evidence="16 17">
    <name type="scientific">Corynebacterium humireducens NBRC 106098 = DSM 45392</name>
    <dbReference type="NCBI Taxonomy" id="1223515"/>
    <lineage>
        <taxon>Bacteria</taxon>
        <taxon>Bacillati</taxon>
        <taxon>Actinomycetota</taxon>
        <taxon>Actinomycetes</taxon>
        <taxon>Mycobacteriales</taxon>
        <taxon>Corynebacteriaceae</taxon>
        <taxon>Corynebacterium</taxon>
    </lineage>
</organism>
<feature type="compositionally biased region" description="Pro residues" evidence="12">
    <location>
        <begin position="1"/>
        <end position="10"/>
    </location>
</feature>